<keyword evidence="6" id="KW-1185">Reference proteome</keyword>
<dbReference type="InterPro" id="IPR003313">
    <property type="entry name" value="AraC-bd"/>
</dbReference>
<dbReference type="PANTHER" id="PTHR43280:SF28">
    <property type="entry name" value="HTH-TYPE TRANSCRIPTIONAL ACTIVATOR RHAS"/>
    <property type="match status" value="1"/>
</dbReference>
<dbReference type="Pfam" id="PF12833">
    <property type="entry name" value="HTH_18"/>
    <property type="match status" value="1"/>
</dbReference>
<dbReference type="Gene3D" id="1.10.10.60">
    <property type="entry name" value="Homeodomain-like"/>
    <property type="match status" value="2"/>
</dbReference>
<dbReference type="InterPro" id="IPR018060">
    <property type="entry name" value="HTH_AraC"/>
</dbReference>
<reference evidence="5 6" key="1">
    <citation type="submission" date="2021-03" db="EMBL/GenBank/DDBJ databases">
        <title>Genomic Encyclopedia of Type Strains, Phase IV (KMG-IV): sequencing the most valuable type-strain genomes for metagenomic binning, comparative biology and taxonomic classification.</title>
        <authorList>
            <person name="Goeker M."/>
        </authorList>
    </citation>
    <scope>NUCLEOTIDE SEQUENCE [LARGE SCALE GENOMIC DNA]</scope>
    <source>
        <strain evidence="5 6">DSM 15596</strain>
    </source>
</reference>
<dbReference type="Pfam" id="PF02311">
    <property type="entry name" value="AraC_binding"/>
    <property type="match status" value="1"/>
</dbReference>
<dbReference type="InterPro" id="IPR009057">
    <property type="entry name" value="Homeodomain-like_sf"/>
</dbReference>
<organism evidence="5 6">
    <name type="scientific">Paenibacillus lactis</name>
    <dbReference type="NCBI Taxonomy" id="228574"/>
    <lineage>
        <taxon>Bacteria</taxon>
        <taxon>Bacillati</taxon>
        <taxon>Bacillota</taxon>
        <taxon>Bacilli</taxon>
        <taxon>Bacillales</taxon>
        <taxon>Paenibacillaceae</taxon>
        <taxon>Paenibacillus</taxon>
    </lineage>
</organism>
<evidence type="ECO:0000256" key="3">
    <source>
        <dbReference type="ARBA" id="ARBA00023163"/>
    </source>
</evidence>
<keyword evidence="1" id="KW-0805">Transcription regulation</keyword>
<name>A0ABS4FBU6_9BACL</name>
<evidence type="ECO:0000259" key="4">
    <source>
        <dbReference type="PROSITE" id="PS01124"/>
    </source>
</evidence>
<dbReference type="PROSITE" id="PS01124">
    <property type="entry name" value="HTH_ARAC_FAMILY_2"/>
    <property type="match status" value="1"/>
</dbReference>
<gene>
    <name evidence="5" type="ORF">J2Z18_002826</name>
</gene>
<dbReference type="SUPFAM" id="SSF46689">
    <property type="entry name" value="Homeodomain-like"/>
    <property type="match status" value="2"/>
</dbReference>
<evidence type="ECO:0000256" key="1">
    <source>
        <dbReference type="ARBA" id="ARBA00023015"/>
    </source>
</evidence>
<accession>A0ABS4FBU6</accession>
<dbReference type="SMART" id="SM00342">
    <property type="entry name" value="HTH_ARAC"/>
    <property type="match status" value="1"/>
</dbReference>
<feature type="domain" description="HTH araC/xylS-type" evidence="4">
    <location>
        <begin position="250"/>
        <end position="348"/>
    </location>
</feature>
<dbReference type="PANTHER" id="PTHR43280">
    <property type="entry name" value="ARAC-FAMILY TRANSCRIPTIONAL REGULATOR"/>
    <property type="match status" value="1"/>
</dbReference>
<dbReference type="Proteomes" id="UP000706926">
    <property type="component" value="Unassembled WGS sequence"/>
</dbReference>
<dbReference type="InterPro" id="IPR037923">
    <property type="entry name" value="HTH-like"/>
</dbReference>
<evidence type="ECO:0000256" key="2">
    <source>
        <dbReference type="ARBA" id="ARBA00023125"/>
    </source>
</evidence>
<evidence type="ECO:0000313" key="5">
    <source>
        <dbReference type="EMBL" id="MBP1893723.1"/>
    </source>
</evidence>
<protein>
    <submittedName>
        <fullName evidence="5">AraC-like DNA-binding protein</fullName>
    </submittedName>
</protein>
<sequence>MSQTPVFNDSRGQLVQFRFRRIRHIKSPSAFAFLVYSFSNPDYNKTDDNSAEKEPKTMQKRPTSYEVISQPYLLPPRFPVDWIENFIQRDADITYLHYHNCLEIGYCCEGSGVFIVEEKILPYSKGDVCIIFPGQLHLAQSVKGQVSRWHFCFLDPKTLLGTVCPQAWNESAPPGYSRFTNIVNPSDAPEISLMAEFLMKELGQQMTGYESAVRSSVWSLITLIDRIINPLSDQAFEAEAIDRASMNKISKSLEYISQHYMEPIGIDALAAACNLSVTHFRRTFRSCMGMAPLDYLIHVRMQMASALLCHTDNSILNISEQVGCATLSSFNRHFKQRMGVSPSKWRAMKRQ</sequence>
<dbReference type="EMBL" id="JAGGKI010000006">
    <property type="protein sequence ID" value="MBP1893723.1"/>
    <property type="molecule type" value="Genomic_DNA"/>
</dbReference>
<comment type="caution">
    <text evidence="5">The sequence shown here is derived from an EMBL/GenBank/DDBJ whole genome shotgun (WGS) entry which is preliminary data.</text>
</comment>
<dbReference type="InterPro" id="IPR014710">
    <property type="entry name" value="RmlC-like_jellyroll"/>
</dbReference>
<dbReference type="SUPFAM" id="SSF51215">
    <property type="entry name" value="Regulatory protein AraC"/>
    <property type="match status" value="1"/>
</dbReference>
<evidence type="ECO:0000313" key="6">
    <source>
        <dbReference type="Proteomes" id="UP000706926"/>
    </source>
</evidence>
<keyword evidence="2" id="KW-0238">DNA-binding</keyword>
<keyword evidence="3" id="KW-0804">Transcription</keyword>
<dbReference type="Gene3D" id="2.60.120.10">
    <property type="entry name" value="Jelly Rolls"/>
    <property type="match status" value="1"/>
</dbReference>
<proteinExistence type="predicted"/>